<keyword evidence="3" id="KW-1185">Reference proteome</keyword>
<evidence type="ECO:0000313" key="2">
    <source>
        <dbReference type="EMBL" id="QEN08608.1"/>
    </source>
</evidence>
<gene>
    <name evidence="2" type="ORF">EXM22_11665</name>
</gene>
<keyword evidence="1" id="KW-1133">Transmembrane helix</keyword>
<organism evidence="2 3">
    <name type="scientific">Oceanispirochaeta crateris</name>
    <dbReference type="NCBI Taxonomy" id="2518645"/>
    <lineage>
        <taxon>Bacteria</taxon>
        <taxon>Pseudomonadati</taxon>
        <taxon>Spirochaetota</taxon>
        <taxon>Spirochaetia</taxon>
        <taxon>Spirochaetales</taxon>
        <taxon>Spirochaetaceae</taxon>
        <taxon>Oceanispirochaeta</taxon>
    </lineage>
</organism>
<dbReference type="KEGG" id="ock:EXM22_11665"/>
<proteinExistence type="predicted"/>
<keyword evidence="1" id="KW-0812">Transmembrane</keyword>
<reference evidence="2 3" key="1">
    <citation type="submission" date="2019-02" db="EMBL/GenBank/DDBJ databases">
        <title>Complete Genome Sequence and Methylome Analysis of free living Spirochaetas.</title>
        <authorList>
            <person name="Fomenkov A."/>
            <person name="Dubinina G."/>
            <person name="Leshcheva N."/>
            <person name="Mikheeva N."/>
            <person name="Grabovich M."/>
            <person name="Vincze T."/>
            <person name="Roberts R.J."/>
        </authorList>
    </citation>
    <scope>NUCLEOTIDE SEQUENCE [LARGE SCALE GENOMIC DNA]</scope>
    <source>
        <strain evidence="2 3">K2</strain>
    </source>
</reference>
<keyword evidence="1" id="KW-0472">Membrane</keyword>
<accession>A0A5C1QMQ2</accession>
<feature type="transmembrane region" description="Helical" evidence="1">
    <location>
        <begin position="71"/>
        <end position="91"/>
    </location>
</feature>
<name>A0A5C1QMQ2_9SPIO</name>
<feature type="transmembrane region" description="Helical" evidence="1">
    <location>
        <begin position="6"/>
        <end position="24"/>
    </location>
</feature>
<sequence length="92" mass="10506">MDTVLTILFALLPVGIIIQWLIYFSKIKPFCLKVGYISPEKRSNPKSWDEISYYISQASHPLFNWGTMGHILASLPFFIFLVFVLLLIAGVL</sequence>
<evidence type="ECO:0000256" key="1">
    <source>
        <dbReference type="SAM" id="Phobius"/>
    </source>
</evidence>
<dbReference type="Proteomes" id="UP000324209">
    <property type="component" value="Chromosome"/>
</dbReference>
<dbReference type="AlphaFoldDB" id="A0A5C1QMQ2"/>
<dbReference type="RefSeq" id="WP_149486689.1">
    <property type="nucleotide sequence ID" value="NZ_CP036150.1"/>
</dbReference>
<protein>
    <submittedName>
        <fullName evidence="2">Uncharacterized protein</fullName>
    </submittedName>
</protein>
<evidence type="ECO:0000313" key="3">
    <source>
        <dbReference type="Proteomes" id="UP000324209"/>
    </source>
</evidence>
<dbReference type="EMBL" id="CP036150">
    <property type="protein sequence ID" value="QEN08608.1"/>
    <property type="molecule type" value="Genomic_DNA"/>
</dbReference>